<evidence type="ECO:0008006" key="4">
    <source>
        <dbReference type="Google" id="ProtNLM"/>
    </source>
</evidence>
<proteinExistence type="predicted"/>
<dbReference type="EMBL" id="FONT01000001">
    <property type="protein sequence ID" value="SFE36437.1"/>
    <property type="molecule type" value="Genomic_DNA"/>
</dbReference>
<keyword evidence="1" id="KW-0472">Membrane</keyword>
<keyword evidence="1" id="KW-1133">Transmembrane helix</keyword>
<organism evidence="2 3">
    <name type="scientific">Alteribacillus iranensis</name>
    <dbReference type="NCBI Taxonomy" id="930128"/>
    <lineage>
        <taxon>Bacteria</taxon>
        <taxon>Bacillati</taxon>
        <taxon>Bacillota</taxon>
        <taxon>Bacilli</taxon>
        <taxon>Bacillales</taxon>
        <taxon>Bacillaceae</taxon>
        <taxon>Alteribacillus</taxon>
    </lineage>
</organism>
<dbReference type="Proteomes" id="UP000199516">
    <property type="component" value="Unassembled WGS sequence"/>
</dbReference>
<dbReference type="AlphaFoldDB" id="A0A1I1ZY62"/>
<protein>
    <recommendedName>
        <fullName evidence="4">BshB3 potential contributor to bacillithiol synthesis</fullName>
    </recommendedName>
</protein>
<keyword evidence="3" id="KW-1185">Reference proteome</keyword>
<keyword evidence="1" id="KW-0812">Transmembrane</keyword>
<accession>A0A1I1ZY62</accession>
<evidence type="ECO:0000313" key="2">
    <source>
        <dbReference type="EMBL" id="SFE36437.1"/>
    </source>
</evidence>
<sequence>MNISLIIAIIICLIALVVTIALTQIEDKNYDSKKSLTNLTVIYIIILPAILLLVGVIWFLT</sequence>
<feature type="transmembrane region" description="Helical" evidence="1">
    <location>
        <begin position="6"/>
        <end position="25"/>
    </location>
</feature>
<dbReference type="STRING" id="930128.SAMN05192532_101515"/>
<gene>
    <name evidence="2" type="ORF">SAMN05192532_101515</name>
</gene>
<reference evidence="2 3" key="1">
    <citation type="submission" date="2016-10" db="EMBL/GenBank/DDBJ databases">
        <authorList>
            <person name="de Groot N.N."/>
        </authorList>
    </citation>
    <scope>NUCLEOTIDE SEQUENCE [LARGE SCALE GENOMIC DNA]</scope>
    <source>
        <strain evidence="2 3">DSM 23995</strain>
    </source>
</reference>
<name>A0A1I1ZY62_9BACI</name>
<evidence type="ECO:0000256" key="1">
    <source>
        <dbReference type="SAM" id="Phobius"/>
    </source>
</evidence>
<feature type="transmembrane region" description="Helical" evidence="1">
    <location>
        <begin position="37"/>
        <end position="60"/>
    </location>
</feature>
<evidence type="ECO:0000313" key="3">
    <source>
        <dbReference type="Proteomes" id="UP000199516"/>
    </source>
</evidence>